<proteinExistence type="predicted"/>
<comment type="caution">
    <text evidence="1">The sequence shown here is derived from an EMBL/GenBank/DDBJ whole genome shotgun (WGS) entry which is preliminary data.</text>
</comment>
<name>A0A7K3MA70_9ACTN</name>
<organism evidence="1 2">
    <name type="scientific">Phytoactinopolyspora mesophila</name>
    <dbReference type="NCBI Taxonomy" id="2650750"/>
    <lineage>
        <taxon>Bacteria</taxon>
        <taxon>Bacillati</taxon>
        <taxon>Actinomycetota</taxon>
        <taxon>Actinomycetes</taxon>
        <taxon>Jiangellales</taxon>
        <taxon>Jiangellaceae</taxon>
        <taxon>Phytoactinopolyspora</taxon>
    </lineage>
</organism>
<dbReference type="AlphaFoldDB" id="A0A7K3MA70"/>
<evidence type="ECO:0000313" key="1">
    <source>
        <dbReference type="EMBL" id="NDL59288.1"/>
    </source>
</evidence>
<sequence>MNDRPAVDAQRRRLLLALVGTPALGMSLAACTQGPSSKHAPPGVAPDADTRVRWRAVRAEQELLIRHAATLDQHAELSDHLAPLTSHHWQHLAALLDEGPLPRLATLSVELPSGAESGGDASAIDLDLVDAPEIPDDADAALEALREAERDAAEAQTAESLRAAAPRLATLLASIAAAEAVHHASLEDT</sequence>
<reference evidence="1 2" key="1">
    <citation type="submission" date="2019-11" db="EMBL/GenBank/DDBJ databases">
        <authorList>
            <person name="Li X.-J."/>
            <person name="Feng X.-M."/>
        </authorList>
    </citation>
    <scope>NUCLEOTIDE SEQUENCE [LARGE SCALE GENOMIC DNA]</scope>
    <source>
        <strain evidence="1 2">XMNu-373</strain>
    </source>
</reference>
<evidence type="ECO:0000313" key="2">
    <source>
        <dbReference type="Proteomes" id="UP000460435"/>
    </source>
</evidence>
<dbReference type="Proteomes" id="UP000460435">
    <property type="component" value="Unassembled WGS sequence"/>
</dbReference>
<accession>A0A7K3MA70</accession>
<dbReference type="PROSITE" id="PS51257">
    <property type="entry name" value="PROKAR_LIPOPROTEIN"/>
    <property type="match status" value="1"/>
</dbReference>
<keyword evidence="2" id="KW-1185">Reference proteome</keyword>
<evidence type="ECO:0008006" key="3">
    <source>
        <dbReference type="Google" id="ProtNLM"/>
    </source>
</evidence>
<gene>
    <name evidence="1" type="ORF">F7O44_19645</name>
</gene>
<dbReference type="EMBL" id="WLZY01000007">
    <property type="protein sequence ID" value="NDL59288.1"/>
    <property type="molecule type" value="Genomic_DNA"/>
</dbReference>
<dbReference type="RefSeq" id="WP_162451991.1">
    <property type="nucleotide sequence ID" value="NZ_WLZY01000007.1"/>
</dbReference>
<protein>
    <recommendedName>
        <fullName evidence="3">DUF4439 domain-containing protein</fullName>
    </recommendedName>
</protein>